<accession>A0A3S1FSJ0</accession>
<protein>
    <submittedName>
        <fullName evidence="1">Uncharacterized protein</fullName>
    </submittedName>
</protein>
<dbReference type="AlphaFoldDB" id="A0A3S1FSJ0"/>
<dbReference type="RefSeq" id="WP_016875642.1">
    <property type="nucleotide sequence ID" value="NZ_AJLN01000100.1"/>
</dbReference>
<organism evidence="1 2">
    <name type="scientific">Chlorogloeopsis fritschii PCC 6912</name>
    <dbReference type="NCBI Taxonomy" id="211165"/>
    <lineage>
        <taxon>Bacteria</taxon>
        <taxon>Bacillati</taxon>
        <taxon>Cyanobacteriota</taxon>
        <taxon>Cyanophyceae</taxon>
        <taxon>Nostocales</taxon>
        <taxon>Chlorogloeopsidaceae</taxon>
        <taxon>Chlorogloeopsis</taxon>
    </lineage>
</organism>
<evidence type="ECO:0000313" key="1">
    <source>
        <dbReference type="EMBL" id="RUR84707.1"/>
    </source>
</evidence>
<evidence type="ECO:0000313" key="2">
    <source>
        <dbReference type="Proteomes" id="UP000268857"/>
    </source>
</evidence>
<dbReference type="EMBL" id="RSCJ01000004">
    <property type="protein sequence ID" value="RUR84707.1"/>
    <property type="molecule type" value="Genomic_DNA"/>
</dbReference>
<comment type="caution">
    <text evidence="1">The sequence shown here is derived from an EMBL/GenBank/DDBJ whole genome shotgun (WGS) entry which is preliminary data.</text>
</comment>
<reference evidence="1 2" key="1">
    <citation type="journal article" date="2019" name="Genome Biol. Evol.">
        <title>Day and night: Metabolic profiles and evolutionary relationships of six axenic non-marine cyanobacteria.</title>
        <authorList>
            <person name="Will S.E."/>
            <person name="Henke P."/>
            <person name="Boedeker C."/>
            <person name="Huang S."/>
            <person name="Brinkmann H."/>
            <person name="Rohde M."/>
            <person name="Jarek M."/>
            <person name="Friedl T."/>
            <person name="Seufert S."/>
            <person name="Schumacher M."/>
            <person name="Overmann J."/>
            <person name="Neumann-Schaal M."/>
            <person name="Petersen J."/>
        </authorList>
    </citation>
    <scope>NUCLEOTIDE SEQUENCE [LARGE SCALE GENOMIC DNA]</scope>
    <source>
        <strain evidence="1 2">PCC 6912</strain>
    </source>
</reference>
<dbReference type="Proteomes" id="UP000268857">
    <property type="component" value="Unassembled WGS sequence"/>
</dbReference>
<dbReference type="OrthoDB" id="485308at2"/>
<keyword evidence="2" id="KW-1185">Reference proteome</keyword>
<name>A0A3S1FSJ0_CHLFR</name>
<gene>
    <name evidence="1" type="ORF">PCC6912_16020</name>
</gene>
<sequence length="146" mass="16535">MSQDNLMSDLELHNYFSRLPEEALKEFTDWCIFEQAIAAGYEFTPDRKKLEDLEGAYYIEELVDQFVKATRNTIEGGLAALLAGTQADKNALKGIPIVVDFISLYVKYLAPKGKNNTLPVDEKLAQASQDQLDKLREIAKKYNVEI</sequence>
<proteinExistence type="predicted"/>